<evidence type="ECO:0000259" key="3">
    <source>
        <dbReference type="Pfam" id="PF04967"/>
    </source>
</evidence>
<protein>
    <submittedName>
        <fullName evidence="5">Predicted DNA binding protein, contains HTH domain</fullName>
    </submittedName>
</protein>
<keyword evidence="2" id="KW-0804">Transcription</keyword>
<organism evidence="5 6">
    <name type="scientific">Halopelagius inordinatus</name>
    <dbReference type="NCBI Taxonomy" id="553467"/>
    <lineage>
        <taxon>Archaea</taxon>
        <taxon>Methanobacteriati</taxon>
        <taxon>Methanobacteriota</taxon>
        <taxon>Stenosarchaea group</taxon>
        <taxon>Halobacteria</taxon>
        <taxon>Halobacteriales</taxon>
        <taxon>Haloferacaceae</taxon>
    </lineage>
</organism>
<dbReference type="InterPro" id="IPR056493">
    <property type="entry name" value="HVO_0513_N"/>
</dbReference>
<dbReference type="EMBL" id="FOOQ01000006">
    <property type="protein sequence ID" value="SFG91722.1"/>
    <property type="molecule type" value="Genomic_DNA"/>
</dbReference>
<dbReference type="PANTHER" id="PTHR34236">
    <property type="entry name" value="DIMETHYL SULFOXIDE REDUCTASE TRANSCRIPTIONAL ACTIVATOR"/>
    <property type="match status" value="1"/>
</dbReference>
<evidence type="ECO:0000259" key="4">
    <source>
        <dbReference type="Pfam" id="PF24278"/>
    </source>
</evidence>
<dbReference type="Pfam" id="PF24278">
    <property type="entry name" value="HVO_0513_N"/>
    <property type="match status" value="1"/>
</dbReference>
<dbReference type="Proteomes" id="UP000198876">
    <property type="component" value="Unassembled WGS sequence"/>
</dbReference>
<feature type="domain" description="HTH bat-type" evidence="3">
    <location>
        <begin position="162"/>
        <end position="214"/>
    </location>
</feature>
<evidence type="ECO:0000256" key="2">
    <source>
        <dbReference type="ARBA" id="ARBA00023163"/>
    </source>
</evidence>
<accession>A0A1I2VRD3</accession>
<evidence type="ECO:0000313" key="6">
    <source>
        <dbReference type="Proteomes" id="UP000198876"/>
    </source>
</evidence>
<sequence>MRYATLTLTEGDVQIAPVLDRFARSDRVAIESTRHMGPIEDGQYIGLVDVEGDLSAAADLLAASEEVVRFDVTGTDESGVAYLHCRSIGLIGELLPILYAHDIVLEWPIEHRLVDGRQSYRLTVIGTNDGIQRAVSDLPGAVEFELEQIGTYDPDTGRLAELTDGQMRLLELAVRAGYYEVPRETTHRELADELGLAAGTVSDRLQRIERRLITAYAERESGGGRRRA</sequence>
<feature type="domain" description="HVO-0513-like N-terminal" evidence="4">
    <location>
        <begin position="17"/>
        <end position="152"/>
    </location>
</feature>
<keyword evidence="6" id="KW-1185">Reference proteome</keyword>
<evidence type="ECO:0000313" key="5">
    <source>
        <dbReference type="EMBL" id="SFG91722.1"/>
    </source>
</evidence>
<dbReference type="PANTHER" id="PTHR34236:SF1">
    <property type="entry name" value="DIMETHYL SULFOXIDE REDUCTASE TRANSCRIPTIONAL ACTIVATOR"/>
    <property type="match status" value="1"/>
</dbReference>
<keyword evidence="1" id="KW-0805">Transcription regulation</keyword>
<reference evidence="6" key="1">
    <citation type="submission" date="2016-10" db="EMBL/GenBank/DDBJ databases">
        <authorList>
            <person name="Varghese N."/>
            <person name="Submissions S."/>
        </authorList>
    </citation>
    <scope>NUCLEOTIDE SEQUENCE [LARGE SCALE GENOMIC DNA]</scope>
    <source>
        <strain evidence="6">CGMCC 1.7739</strain>
    </source>
</reference>
<dbReference type="AlphaFoldDB" id="A0A1I2VRD3"/>
<dbReference type="OrthoDB" id="27447at2157"/>
<dbReference type="Gene3D" id="1.10.10.10">
    <property type="entry name" value="Winged helix-like DNA-binding domain superfamily/Winged helix DNA-binding domain"/>
    <property type="match status" value="1"/>
</dbReference>
<dbReference type="InterPro" id="IPR007050">
    <property type="entry name" value="HTH_bacterioopsin"/>
</dbReference>
<dbReference type="RefSeq" id="WP_092893719.1">
    <property type="nucleotide sequence ID" value="NZ_FOOQ01000006.1"/>
</dbReference>
<dbReference type="InterPro" id="IPR036388">
    <property type="entry name" value="WH-like_DNA-bd_sf"/>
</dbReference>
<dbReference type="Pfam" id="PF04967">
    <property type="entry name" value="HTH_10"/>
    <property type="match status" value="1"/>
</dbReference>
<dbReference type="STRING" id="553467.SAMN04488063_3291"/>
<proteinExistence type="predicted"/>
<evidence type="ECO:0000256" key="1">
    <source>
        <dbReference type="ARBA" id="ARBA00023015"/>
    </source>
</evidence>
<name>A0A1I2VRD3_9EURY</name>
<gene>
    <name evidence="5" type="ORF">SAMN04488063_3291</name>
</gene>